<organism evidence="4 5">
    <name type="scientific">Bifidobacterium favimelis</name>
    <dbReference type="NCBI Taxonomy" id="3122979"/>
    <lineage>
        <taxon>Bacteria</taxon>
        <taxon>Bacillati</taxon>
        <taxon>Actinomycetota</taxon>
        <taxon>Actinomycetes</taxon>
        <taxon>Bifidobacteriales</taxon>
        <taxon>Bifidobacteriaceae</taxon>
        <taxon>Bifidobacterium</taxon>
    </lineage>
</organism>
<dbReference type="Proteomes" id="UP001373159">
    <property type="component" value="Unassembled WGS sequence"/>
</dbReference>
<dbReference type="InterPro" id="IPR028098">
    <property type="entry name" value="Glyco_trans_4-like_N"/>
</dbReference>
<name>A0ABU8ZPI3_9BIFI</name>
<evidence type="ECO:0000313" key="4">
    <source>
        <dbReference type="EMBL" id="MEK0306651.1"/>
    </source>
</evidence>
<proteinExistence type="predicted"/>
<evidence type="ECO:0000256" key="2">
    <source>
        <dbReference type="ARBA" id="ARBA00022679"/>
    </source>
</evidence>
<dbReference type="SUPFAM" id="SSF53756">
    <property type="entry name" value="UDP-Glycosyltransferase/glycogen phosphorylase"/>
    <property type="match status" value="1"/>
</dbReference>
<feature type="domain" description="Glycosyltransferase subfamily 4-like N-terminal" evidence="3">
    <location>
        <begin position="19"/>
        <end position="183"/>
    </location>
</feature>
<dbReference type="PANTHER" id="PTHR45947:SF3">
    <property type="entry name" value="SULFOQUINOVOSYL TRANSFERASE SQD2"/>
    <property type="match status" value="1"/>
</dbReference>
<sequence>MAGRRLRIGIISPYSFETPGGVQLHIRDFAEELMERGHQVEVLAPGRRTKDMPLWVRTTGSSFAIPYNGSVANLSYFGSAGRLTRQWVRQGRFDLVHLHEPEVPSLSHKPLIRGFSPCPYVATFHASFDSYPLALRLTQPYLKAYLANIRQAICVSEAALRTAHRYLSPSIETQIIPNGIKADFFADAPVNPRWTGTDQAPTIGFLGRMNEDRKGFKVLAQAALDVLPSHPGARFLCAGDGEESAREVLEKTDPSLADHFEFLGRISDEDKASFYRSLSIYVAPQIGGESFGIVLTEAMSAGCPVVASDLDAFSAVSQEGESACLFATGDGRDCAGKICRVLDDPAERRLLSARGRRRARIYDWDHVTEQVLSVYAKALGQV</sequence>
<comment type="caution">
    <text evidence="4">The sequence shown here is derived from an EMBL/GenBank/DDBJ whole genome shotgun (WGS) entry which is preliminary data.</text>
</comment>
<dbReference type="EMBL" id="JBANBB010000001">
    <property type="protein sequence ID" value="MEK0306651.1"/>
    <property type="molecule type" value="Genomic_DNA"/>
</dbReference>
<keyword evidence="5" id="KW-1185">Reference proteome</keyword>
<protein>
    <submittedName>
        <fullName evidence="4">Glycosyltransferase family 4 protein</fullName>
        <ecNumber evidence="4">2.4.-.-</ecNumber>
    </submittedName>
</protein>
<keyword evidence="1 4" id="KW-0328">Glycosyltransferase</keyword>
<dbReference type="EC" id="2.4.-.-" evidence="4"/>
<dbReference type="InterPro" id="IPR050194">
    <property type="entry name" value="Glycosyltransferase_grp1"/>
</dbReference>
<dbReference type="Pfam" id="PF13439">
    <property type="entry name" value="Glyco_transf_4"/>
    <property type="match status" value="1"/>
</dbReference>
<gene>
    <name evidence="4" type="ORF">V8P97_04125</name>
</gene>
<accession>A0ABU8ZPI3</accession>
<evidence type="ECO:0000256" key="1">
    <source>
        <dbReference type="ARBA" id="ARBA00022676"/>
    </source>
</evidence>
<dbReference type="Gene3D" id="3.40.50.2000">
    <property type="entry name" value="Glycogen Phosphorylase B"/>
    <property type="match status" value="2"/>
</dbReference>
<reference evidence="4 5" key="1">
    <citation type="submission" date="2024-02" db="EMBL/GenBank/DDBJ databases">
        <title>Bifidobacterium honeyensis sp. nov., isolated from the comb honey.</title>
        <authorList>
            <person name="Liu W."/>
            <person name="Li Y."/>
        </authorList>
    </citation>
    <scope>NUCLEOTIDE SEQUENCE [LARGE SCALE GENOMIC DNA]</scope>
    <source>
        <strain evidence="4 5">IMAU50988</strain>
    </source>
</reference>
<evidence type="ECO:0000259" key="3">
    <source>
        <dbReference type="Pfam" id="PF13439"/>
    </source>
</evidence>
<dbReference type="PANTHER" id="PTHR45947">
    <property type="entry name" value="SULFOQUINOVOSYL TRANSFERASE SQD2"/>
    <property type="match status" value="1"/>
</dbReference>
<keyword evidence="2 4" id="KW-0808">Transferase</keyword>
<dbReference type="Pfam" id="PF13692">
    <property type="entry name" value="Glyco_trans_1_4"/>
    <property type="match status" value="1"/>
</dbReference>
<evidence type="ECO:0000313" key="5">
    <source>
        <dbReference type="Proteomes" id="UP001373159"/>
    </source>
</evidence>
<dbReference type="CDD" id="cd03801">
    <property type="entry name" value="GT4_PimA-like"/>
    <property type="match status" value="1"/>
</dbReference>
<dbReference type="GO" id="GO:0016757">
    <property type="term" value="F:glycosyltransferase activity"/>
    <property type="evidence" value="ECO:0007669"/>
    <property type="project" value="UniProtKB-KW"/>
</dbReference>